<gene>
    <name evidence="1" type="ORF">M407DRAFT_241051</name>
</gene>
<dbReference type="AlphaFoldDB" id="A0A0C3QV77"/>
<sequence>MAPTSLIARSGKVNSRDTCDGSGIRISATEVHSGRTCENRIRVRFYWTYCDSSPKYFAFGVSYKPDSKLRIIKGKIYTRGNNNYYDWYTDAKCADGIAVYLKLLNVNNHSDVYDTQYVTS</sequence>
<dbReference type="HOGENOM" id="CLU_2051392_0_0_1"/>
<proteinExistence type="predicted"/>
<dbReference type="EMBL" id="KN822948">
    <property type="protein sequence ID" value="KIO33446.1"/>
    <property type="molecule type" value="Genomic_DNA"/>
</dbReference>
<name>A0A0C3QV77_9AGAM</name>
<dbReference type="Proteomes" id="UP000054248">
    <property type="component" value="Unassembled WGS sequence"/>
</dbReference>
<reference evidence="2" key="2">
    <citation type="submission" date="2015-01" db="EMBL/GenBank/DDBJ databases">
        <title>Evolutionary Origins and Diversification of the Mycorrhizal Mutualists.</title>
        <authorList>
            <consortium name="DOE Joint Genome Institute"/>
            <consortium name="Mycorrhizal Genomics Consortium"/>
            <person name="Kohler A."/>
            <person name="Kuo A."/>
            <person name="Nagy L.G."/>
            <person name="Floudas D."/>
            <person name="Copeland A."/>
            <person name="Barry K.W."/>
            <person name="Cichocki N."/>
            <person name="Veneault-Fourrey C."/>
            <person name="LaButti K."/>
            <person name="Lindquist E.A."/>
            <person name="Lipzen A."/>
            <person name="Lundell T."/>
            <person name="Morin E."/>
            <person name="Murat C."/>
            <person name="Riley R."/>
            <person name="Ohm R."/>
            <person name="Sun H."/>
            <person name="Tunlid A."/>
            <person name="Henrissat B."/>
            <person name="Grigoriev I.V."/>
            <person name="Hibbett D.S."/>
            <person name="Martin F."/>
        </authorList>
    </citation>
    <scope>NUCLEOTIDE SEQUENCE [LARGE SCALE GENOMIC DNA]</scope>
    <source>
        <strain evidence="2">MUT 4182</strain>
    </source>
</reference>
<keyword evidence="2" id="KW-1185">Reference proteome</keyword>
<reference evidence="1 2" key="1">
    <citation type="submission" date="2014-04" db="EMBL/GenBank/DDBJ databases">
        <authorList>
            <consortium name="DOE Joint Genome Institute"/>
            <person name="Kuo A."/>
            <person name="Girlanda M."/>
            <person name="Perotto S."/>
            <person name="Kohler A."/>
            <person name="Nagy L.G."/>
            <person name="Floudas D."/>
            <person name="Copeland A."/>
            <person name="Barry K.W."/>
            <person name="Cichocki N."/>
            <person name="Veneault-Fourrey C."/>
            <person name="LaButti K."/>
            <person name="Lindquist E.A."/>
            <person name="Lipzen A."/>
            <person name="Lundell T."/>
            <person name="Morin E."/>
            <person name="Murat C."/>
            <person name="Sun H."/>
            <person name="Tunlid A."/>
            <person name="Henrissat B."/>
            <person name="Grigoriev I.V."/>
            <person name="Hibbett D.S."/>
            <person name="Martin F."/>
            <person name="Nordberg H.P."/>
            <person name="Cantor M.N."/>
            <person name="Hua S.X."/>
        </authorList>
    </citation>
    <scope>NUCLEOTIDE SEQUENCE [LARGE SCALE GENOMIC DNA]</scope>
    <source>
        <strain evidence="1 2">MUT 4182</strain>
    </source>
</reference>
<protein>
    <submittedName>
        <fullName evidence="1">Uncharacterized protein</fullName>
    </submittedName>
</protein>
<dbReference type="OrthoDB" id="3303208at2759"/>
<evidence type="ECO:0000313" key="2">
    <source>
        <dbReference type="Proteomes" id="UP000054248"/>
    </source>
</evidence>
<evidence type="ECO:0000313" key="1">
    <source>
        <dbReference type="EMBL" id="KIO33446.1"/>
    </source>
</evidence>
<accession>A0A0C3QV77</accession>
<feature type="non-terminal residue" evidence="1">
    <location>
        <position position="1"/>
    </location>
</feature>
<organism evidence="1 2">
    <name type="scientific">Tulasnella calospora MUT 4182</name>
    <dbReference type="NCBI Taxonomy" id="1051891"/>
    <lineage>
        <taxon>Eukaryota</taxon>
        <taxon>Fungi</taxon>
        <taxon>Dikarya</taxon>
        <taxon>Basidiomycota</taxon>
        <taxon>Agaricomycotina</taxon>
        <taxon>Agaricomycetes</taxon>
        <taxon>Cantharellales</taxon>
        <taxon>Tulasnellaceae</taxon>
        <taxon>Tulasnella</taxon>
    </lineage>
</organism>